<dbReference type="EMBL" id="MSYM01000020">
    <property type="protein sequence ID" value="OLP04535.1"/>
    <property type="molecule type" value="Genomic_DNA"/>
</dbReference>
<evidence type="ECO:0000256" key="1">
    <source>
        <dbReference type="SAM" id="SignalP"/>
    </source>
</evidence>
<gene>
    <name evidence="2" type="ORF">BLL52_4294</name>
</gene>
<evidence type="ECO:0000313" key="2">
    <source>
        <dbReference type="EMBL" id="OLP04535.1"/>
    </source>
</evidence>
<protein>
    <submittedName>
        <fullName evidence="2">Uncharacterized protein</fullName>
    </submittedName>
</protein>
<comment type="caution">
    <text evidence="2">The sequence shown here is derived from an EMBL/GenBank/DDBJ whole genome shotgun (WGS) entry which is preliminary data.</text>
</comment>
<feature type="chain" id="PRO_5013181005" evidence="1">
    <location>
        <begin position="16"/>
        <end position="44"/>
    </location>
</feature>
<keyword evidence="1" id="KW-0732">Signal</keyword>
<keyword evidence="3" id="KW-1185">Reference proteome</keyword>
<feature type="signal peptide" evidence="1">
    <location>
        <begin position="1"/>
        <end position="15"/>
    </location>
</feature>
<dbReference type="AlphaFoldDB" id="A0A1Q8Y942"/>
<organism evidence="2 3">
    <name type="scientific">Rhodoferax antarcticus ANT.BR</name>
    <dbReference type="NCBI Taxonomy" id="1111071"/>
    <lineage>
        <taxon>Bacteria</taxon>
        <taxon>Pseudomonadati</taxon>
        <taxon>Pseudomonadota</taxon>
        <taxon>Betaproteobacteria</taxon>
        <taxon>Burkholderiales</taxon>
        <taxon>Comamonadaceae</taxon>
        <taxon>Rhodoferax</taxon>
    </lineage>
</organism>
<name>A0A1Q8Y942_9BURK</name>
<dbReference type="Proteomes" id="UP000185911">
    <property type="component" value="Unassembled WGS sequence"/>
</dbReference>
<accession>A0A1Q8Y942</accession>
<sequence>MAVLAWSCTVGVCFAFVAARMKAPNAEMTAASAVDCPVIGLKGD</sequence>
<proteinExistence type="predicted"/>
<evidence type="ECO:0000313" key="3">
    <source>
        <dbReference type="Proteomes" id="UP000185911"/>
    </source>
</evidence>
<reference evidence="2 3" key="1">
    <citation type="submission" date="2017-01" db="EMBL/GenBank/DDBJ databases">
        <title>Genome sequence of Rhodoferax antarcticus ANT.BR, a psychrophilic purple nonsulfur bacterium from an Antarctic microbial mat.</title>
        <authorList>
            <person name="Baker J."/>
            <person name="Riester C."/>
            <person name="Skinner B."/>
            <person name="Newell A."/>
            <person name="Swingley W."/>
            <person name="Madigan M."/>
            <person name="Jung D."/>
            <person name="Asao M."/>
            <person name="Chen M."/>
            <person name="Loughlin P."/>
            <person name="Pan H."/>
            <person name="Lin S."/>
            <person name="Li N."/>
            <person name="Shaw J."/>
            <person name="Prado M."/>
            <person name="Sherman C."/>
            <person name="Li X."/>
            <person name="Tang J."/>
            <person name="Blankenship R."/>
            <person name="Zhao T."/>
            <person name="Touchman J."/>
            <person name="Sattley M."/>
        </authorList>
    </citation>
    <scope>NUCLEOTIDE SEQUENCE [LARGE SCALE GENOMIC DNA]</scope>
    <source>
        <strain evidence="2 3">ANT.BR</strain>
    </source>
</reference>